<dbReference type="SUPFAM" id="SSF55277">
    <property type="entry name" value="GYF domain"/>
    <property type="match status" value="1"/>
</dbReference>
<feature type="region of interest" description="Disordered" evidence="1">
    <location>
        <begin position="810"/>
        <end position="844"/>
    </location>
</feature>
<evidence type="ECO:0000313" key="3">
    <source>
        <dbReference type="EMBL" id="KAK3035849.1"/>
    </source>
</evidence>
<dbReference type="PROSITE" id="PS50829">
    <property type="entry name" value="GYF"/>
    <property type="match status" value="1"/>
</dbReference>
<accession>A0AA89BA78</accession>
<keyword evidence="4" id="KW-1185">Reference proteome</keyword>
<sequence length="1664" mass="183616">MAEGKLDLPEDLLSSKPSDQSWTPKVFPLALESSHTSILLTIIVLFDATVVETSGGNDDDKVLMGFLDESKDQAASESSIPLSPQWLYAKPIETKTEMRALSSLSLGNPADTSQKEGWRSDGPDDKKDWRRVITETDTGRRWREEERETGLLGRRDRRKIDRRVDNAPARETTDTRSLPASDRWHDVSSRSSIHETRRDSKWSSRWGPEDKEKEARTEKRTDLEKEEVHNDNPSFVGSSRAVSERDSDSRDKWRPRHRMEGNSSGPGSYRAAPGFGLEKGRVEGSNVGFTVGRGRSSVAVVRPSSAGRIGATHFDKEESVPGKPTFSSDSFCYPRGKLLDIYRRQKIDLSFANMPDNLEEVTFITLTTAIEPLAFVTPSEEEEAILGDMWKGRITSSGASYNACRKGRSADNFTDVGDLGSNNEKEGFLLSVSTKELASIFQKAYNVDAFQADVDSIFSKDGHNVSFVKGGDVNLHGDQKAQEAIIRTDTDQVASARPKSNNIGSAADIGHAGDNASHLGVADSSFAKHPLFDDDNGSAAAFDLSTELPDDSNSLFMLPSSEPYWADNLHPLESGESQSERCVSLEELSLYYCDPQGEIQGPFLGVDIISWLEQGFFGTELPVRLADAPEGTPFQALGEVLQFLKVAHEYDSSTDLSSKAEQSGSHEVKLDASLPTSGPASEIIHSAALNDPRWQLSEFEALSAKHLQSRIPEHEVPLHLPYSEGPNFHEFVAQDEEIVFPGRPGSSGNLLGKTSRGISDPSANIASLPSLPTELTESGRRNQDDNKLHPLGLLWSELEGSNSLNDQLSNTPFSGAVQDQHMSHPGGRVSPYNPMADSAHTSDTWPDLYRKNAFSETDLYKDTTQQFSRMDQESNRFDLEKILSQQFQQQHLQSHNLSASHAYLNEPMLERVPSRNPMHQQLTGQTGQEVEHFLALQLQQRQLELQQHQLQQQQQFHQQQMLLKEQQQQQQSIARQLLLEQLLQNQIRDSGRAQSRADAIRSNSAFEHALLKEHMLNELQQRSQHLPRHVDPSLEQLFHAKFGQGHQNDLSDLLSRAKHGQMQSSEYQILLQEHLHARQLRQRAEMEEERQFGSNWPVHETNQYMRNPAAAHRANSGGFGPLEFYQHQQRPSPEEHLSFEQNLSLQDRLHRGIYDPGLSPFERSLSLSVGAPGMNLDIVNSVARAQGLDMQDPSGRMDPAGQVGGFAPGVYSHHSQHPSVPTQFHTSHTDAMEGHWSESNGQLSNDWVESRVRQLQLQTERQKRETEVRRTSEDPSLWMSAGTSDDSSKKLFMELLYQKSGQQSTESLDVPSGVPYERRVPSGQYSGTSPSNHAFGLLSDQEASLCHPFAVGSYGSNSGVPPQIQVSDEKASSLESIEHLSIRNSSGASLEEPPLFSGAQGTSQAIYTNPNMIGKSTLERDFLDVEARRRGLKNNGVMKVSASETSEGMGQQAGLAAIDREEIPVNLIGSHNSLGIAGGNAGFYNVKIGSRESFAEEIAKDRVPGVLSKRPENILLKRPAVSQASSSHDALSELASEPVTRGKNPPSLVPPEGIRRDGGNQANQVSDSQASGKKGMRFRRTSSSSDADVLEASFSDMLKSNAKKPAQPDATAAAAAAASEAADGQGGRSGKKKGKKGRQIDPALLGFKVTSNRIMMGEIQRIED</sequence>
<dbReference type="SMART" id="SM00444">
    <property type="entry name" value="GYF"/>
    <property type="match status" value="1"/>
</dbReference>
<dbReference type="EMBL" id="JAVXUP010000164">
    <property type="protein sequence ID" value="KAK3035849.1"/>
    <property type="molecule type" value="Genomic_DNA"/>
</dbReference>
<protein>
    <recommendedName>
        <fullName evidence="2">GYF domain-containing protein</fullName>
    </recommendedName>
</protein>
<feature type="region of interest" description="Disordered" evidence="1">
    <location>
        <begin position="756"/>
        <end position="786"/>
    </location>
</feature>
<feature type="region of interest" description="Disordered" evidence="1">
    <location>
        <begin position="162"/>
        <end position="270"/>
    </location>
</feature>
<name>A0AA89BA78_9ASTE</name>
<organism evidence="3 4">
    <name type="scientific">Escallonia herrerae</name>
    <dbReference type="NCBI Taxonomy" id="1293975"/>
    <lineage>
        <taxon>Eukaryota</taxon>
        <taxon>Viridiplantae</taxon>
        <taxon>Streptophyta</taxon>
        <taxon>Embryophyta</taxon>
        <taxon>Tracheophyta</taxon>
        <taxon>Spermatophyta</taxon>
        <taxon>Magnoliopsida</taxon>
        <taxon>eudicotyledons</taxon>
        <taxon>Gunneridae</taxon>
        <taxon>Pentapetalae</taxon>
        <taxon>asterids</taxon>
        <taxon>campanulids</taxon>
        <taxon>Escalloniales</taxon>
        <taxon>Escalloniaceae</taxon>
        <taxon>Escallonia</taxon>
    </lineage>
</organism>
<reference evidence="3" key="1">
    <citation type="submission" date="2022-12" db="EMBL/GenBank/DDBJ databases">
        <title>Draft genome assemblies for two species of Escallonia (Escalloniales).</title>
        <authorList>
            <person name="Chanderbali A."/>
            <person name="Dervinis C."/>
            <person name="Anghel I."/>
            <person name="Soltis D."/>
            <person name="Soltis P."/>
            <person name="Zapata F."/>
        </authorList>
    </citation>
    <scope>NUCLEOTIDE SEQUENCE</scope>
    <source>
        <strain evidence="3">UCBG64.0493</strain>
        <tissue evidence="3">Leaf</tissue>
    </source>
</reference>
<feature type="region of interest" description="Disordered" evidence="1">
    <location>
        <begin position="104"/>
        <end position="132"/>
    </location>
</feature>
<dbReference type="Gene3D" id="3.30.1490.40">
    <property type="match status" value="1"/>
</dbReference>
<feature type="compositionally biased region" description="Basic and acidic residues" evidence="1">
    <location>
        <begin position="242"/>
        <end position="252"/>
    </location>
</feature>
<feature type="compositionally biased region" description="Polar residues" evidence="1">
    <location>
        <begin position="231"/>
        <end position="241"/>
    </location>
</feature>
<dbReference type="PANTHER" id="PTHR46992">
    <property type="entry name" value="GYF DOMAIN-CONTAINING PROTEIN"/>
    <property type="match status" value="1"/>
</dbReference>
<evidence type="ECO:0000256" key="1">
    <source>
        <dbReference type="SAM" id="MobiDB-lite"/>
    </source>
</evidence>
<feature type="domain" description="GYF" evidence="2">
    <location>
        <begin position="587"/>
        <end position="638"/>
    </location>
</feature>
<feature type="region of interest" description="Disordered" evidence="1">
    <location>
        <begin position="655"/>
        <end position="674"/>
    </location>
</feature>
<comment type="caution">
    <text evidence="3">The sequence shown here is derived from an EMBL/GenBank/DDBJ whole genome shotgun (WGS) entry which is preliminary data.</text>
</comment>
<gene>
    <name evidence="3" type="ORF">RJ639_032986</name>
</gene>
<feature type="region of interest" description="Disordered" evidence="1">
    <location>
        <begin position="1256"/>
        <end position="1285"/>
    </location>
</feature>
<feature type="compositionally biased region" description="Polar residues" evidence="1">
    <location>
        <begin position="1560"/>
        <end position="1571"/>
    </location>
</feature>
<feature type="region of interest" description="Disordered" evidence="1">
    <location>
        <begin position="1599"/>
        <end position="1641"/>
    </location>
</feature>
<feature type="region of interest" description="Disordered" evidence="1">
    <location>
        <begin position="1"/>
        <end position="22"/>
    </location>
</feature>
<dbReference type="InterPro" id="IPR003169">
    <property type="entry name" value="GYF"/>
</dbReference>
<feature type="compositionally biased region" description="Low complexity" evidence="1">
    <location>
        <begin position="1603"/>
        <end position="1623"/>
    </location>
</feature>
<feature type="region of interest" description="Disordered" evidence="1">
    <location>
        <begin position="1518"/>
        <end position="1586"/>
    </location>
</feature>
<dbReference type="InterPro" id="IPR035445">
    <property type="entry name" value="GYF-like_dom_sf"/>
</dbReference>
<dbReference type="Pfam" id="PF02213">
    <property type="entry name" value="GYF"/>
    <property type="match status" value="1"/>
</dbReference>
<evidence type="ECO:0000313" key="4">
    <source>
        <dbReference type="Proteomes" id="UP001188597"/>
    </source>
</evidence>
<feature type="compositionally biased region" description="Basic and acidic residues" evidence="1">
    <location>
        <begin position="1260"/>
        <end position="1273"/>
    </location>
</feature>
<dbReference type="PANTHER" id="PTHR46992:SF1">
    <property type="entry name" value="GYF DOMAIN-CONTAINING PROTEIN"/>
    <property type="match status" value="1"/>
</dbReference>
<proteinExistence type="predicted"/>
<feature type="compositionally biased region" description="Basic and acidic residues" evidence="1">
    <location>
        <begin position="113"/>
        <end position="132"/>
    </location>
</feature>
<dbReference type="Proteomes" id="UP001188597">
    <property type="component" value="Unassembled WGS sequence"/>
</dbReference>
<evidence type="ECO:0000259" key="2">
    <source>
        <dbReference type="PROSITE" id="PS50829"/>
    </source>
</evidence>
<feature type="compositionally biased region" description="Basic and acidic residues" evidence="1">
    <location>
        <begin position="777"/>
        <end position="786"/>
    </location>
</feature>
<feature type="compositionally biased region" description="Basic and acidic residues" evidence="1">
    <location>
        <begin position="182"/>
        <end position="230"/>
    </location>
</feature>
<dbReference type="CDD" id="cd00072">
    <property type="entry name" value="GYF"/>
    <property type="match status" value="1"/>
</dbReference>